<dbReference type="Pfam" id="PF06411">
    <property type="entry name" value="HdeA"/>
    <property type="match status" value="1"/>
</dbReference>
<dbReference type="EMBL" id="JBEPTQ010000002">
    <property type="protein sequence ID" value="MET4718640.1"/>
    <property type="molecule type" value="Genomic_DNA"/>
</dbReference>
<dbReference type="InterPro" id="IPR016187">
    <property type="entry name" value="CTDL_fold"/>
</dbReference>
<gene>
    <name evidence="2" type="ORF">ABIF63_002746</name>
</gene>
<dbReference type="InterPro" id="IPR010486">
    <property type="entry name" value="HNS-dep_expression_A/B"/>
</dbReference>
<dbReference type="InterPro" id="IPR042095">
    <property type="entry name" value="SUMF_sf"/>
</dbReference>
<evidence type="ECO:0000259" key="1">
    <source>
        <dbReference type="Pfam" id="PF03781"/>
    </source>
</evidence>
<dbReference type="Pfam" id="PF03781">
    <property type="entry name" value="FGE-sulfatase"/>
    <property type="match status" value="1"/>
</dbReference>
<protein>
    <recommendedName>
        <fullName evidence="1">Sulfatase-modifying factor enzyme-like domain-containing protein</fullName>
    </recommendedName>
</protein>
<dbReference type="PANTHER" id="PTHR23150">
    <property type="entry name" value="SULFATASE MODIFYING FACTOR 1, 2"/>
    <property type="match status" value="1"/>
</dbReference>
<keyword evidence="3" id="KW-1185">Reference proteome</keyword>
<dbReference type="InterPro" id="IPR051043">
    <property type="entry name" value="Sulfatase_Mod_Factor_Kinase"/>
</dbReference>
<evidence type="ECO:0000313" key="2">
    <source>
        <dbReference type="EMBL" id="MET4718640.1"/>
    </source>
</evidence>
<feature type="domain" description="Sulfatase-modifying factor enzyme-like" evidence="1">
    <location>
        <begin position="4"/>
        <end position="113"/>
    </location>
</feature>
<dbReference type="Gene3D" id="3.90.1580.10">
    <property type="entry name" value="paralog of FGE (formylglycine-generating enzyme)"/>
    <property type="match status" value="1"/>
</dbReference>
<accession>A0ABV2RP10</accession>
<comment type="caution">
    <text evidence="2">The sequence shown here is derived from an EMBL/GenBank/DDBJ whole genome shotgun (WGS) entry which is preliminary data.</text>
</comment>
<dbReference type="PANTHER" id="PTHR23150:SF19">
    <property type="entry name" value="FORMYLGLYCINE-GENERATING ENZYME"/>
    <property type="match status" value="1"/>
</dbReference>
<sequence length="243" mass="27479">MGSDRHYPEAPSHMVRVDGFWIDRTPVTNRQFKEFVRATGHVTFAEVAPDPKDYPDALPGMIYAGSLTFTPPDHPVDLRDFSQWWTLLKGANWRHPYGRKSNIKSLDDHPVLTATNSIKRRRQTMRLKSLAGWTKLGLGALAITIASAQAQVPLSTYMDSKGFINVQALTCAQLANTYQEDADYLAAWYSGWYNGLAQKHFAHVTRAKSGEHQVIVYCKAHPELKVIQAIDVLFKNEKCLVRH</sequence>
<dbReference type="InterPro" id="IPR005532">
    <property type="entry name" value="SUMF_dom"/>
</dbReference>
<reference evidence="2 3" key="1">
    <citation type="submission" date="2024-06" db="EMBL/GenBank/DDBJ databases">
        <title>Genomic Encyclopedia of Type Strains, Phase V (KMG-V): Genome sequencing to study the core and pangenomes of soil and plant-associated prokaryotes.</title>
        <authorList>
            <person name="Whitman W."/>
        </authorList>
    </citation>
    <scope>NUCLEOTIDE SEQUENCE [LARGE SCALE GENOMIC DNA]</scope>
    <source>
        <strain evidence="2 3">USDA 160</strain>
    </source>
</reference>
<dbReference type="Proteomes" id="UP001549291">
    <property type="component" value="Unassembled WGS sequence"/>
</dbReference>
<dbReference type="SUPFAM" id="SSF56436">
    <property type="entry name" value="C-type lectin-like"/>
    <property type="match status" value="1"/>
</dbReference>
<organism evidence="2 3">
    <name type="scientific">Bradyrhizobium japonicum</name>
    <dbReference type="NCBI Taxonomy" id="375"/>
    <lineage>
        <taxon>Bacteria</taxon>
        <taxon>Pseudomonadati</taxon>
        <taxon>Pseudomonadota</taxon>
        <taxon>Alphaproteobacteria</taxon>
        <taxon>Hyphomicrobiales</taxon>
        <taxon>Nitrobacteraceae</taxon>
        <taxon>Bradyrhizobium</taxon>
    </lineage>
</organism>
<evidence type="ECO:0000313" key="3">
    <source>
        <dbReference type="Proteomes" id="UP001549291"/>
    </source>
</evidence>
<name>A0ABV2RP10_BRAJP</name>
<proteinExistence type="predicted"/>